<gene>
    <name evidence="1" type="ORF">AB0A76_09615</name>
</gene>
<name>A0ABV3CTB9_STREX</name>
<dbReference type="SUPFAM" id="SSF48150">
    <property type="entry name" value="DNA-glycosylase"/>
    <property type="match status" value="1"/>
</dbReference>
<protein>
    <submittedName>
        <fullName evidence="1">Endonuclease</fullName>
    </submittedName>
</protein>
<dbReference type="Proteomes" id="UP001551210">
    <property type="component" value="Unassembled WGS sequence"/>
</dbReference>
<dbReference type="InterPro" id="IPR011257">
    <property type="entry name" value="DNA_glycosylase"/>
</dbReference>
<keyword evidence="1" id="KW-0540">Nuclease</keyword>
<keyword evidence="1" id="KW-0255">Endonuclease</keyword>
<accession>A0ABV3CTB9</accession>
<evidence type="ECO:0000313" key="2">
    <source>
        <dbReference type="Proteomes" id="UP001551210"/>
    </source>
</evidence>
<proteinExistence type="predicted"/>
<evidence type="ECO:0000313" key="1">
    <source>
        <dbReference type="EMBL" id="MEU7293446.1"/>
    </source>
</evidence>
<comment type="caution">
    <text evidence="1">The sequence shown here is derived from an EMBL/GenBank/DDBJ whole genome shotgun (WGS) entry which is preliminary data.</text>
</comment>
<dbReference type="RefSeq" id="WP_359205780.1">
    <property type="nucleotide sequence ID" value="NZ_JBEZAM010000008.1"/>
</dbReference>
<keyword evidence="2" id="KW-1185">Reference proteome</keyword>
<dbReference type="GO" id="GO:0004519">
    <property type="term" value="F:endonuclease activity"/>
    <property type="evidence" value="ECO:0007669"/>
    <property type="project" value="UniProtKB-KW"/>
</dbReference>
<sequence length="218" mass="24076">MDSATLIDRLLREHGRTYAEEAGIRLRDTPSPLYQLLVLTVLCSVRIRADIATAAARELFSAGFRTPRAMLDASWQQRVDALGRAHYVRYDESTATALGEGAELVLDRYRGDLRLLRERAGGDVEELRGLLREVPRIGPVGADIFCREVQAVWPELRPFFDERSCATAAGLGLPHTPAGLARHVPPRDVAPLAAALVRVSLSKDAERELRRLGESRAA</sequence>
<dbReference type="EMBL" id="JBEZAM010000008">
    <property type="protein sequence ID" value="MEU7293446.1"/>
    <property type="molecule type" value="Genomic_DNA"/>
</dbReference>
<reference evidence="1 2" key="1">
    <citation type="submission" date="2024-06" db="EMBL/GenBank/DDBJ databases">
        <title>The Natural Products Discovery Center: Release of the First 8490 Sequenced Strains for Exploring Actinobacteria Biosynthetic Diversity.</title>
        <authorList>
            <person name="Kalkreuter E."/>
            <person name="Kautsar S.A."/>
            <person name="Yang D."/>
            <person name="Bader C.D."/>
            <person name="Teijaro C.N."/>
            <person name="Fluegel L."/>
            <person name="Davis C.M."/>
            <person name="Simpson J.R."/>
            <person name="Lauterbach L."/>
            <person name="Steele A.D."/>
            <person name="Gui C."/>
            <person name="Meng S."/>
            <person name="Li G."/>
            <person name="Viehrig K."/>
            <person name="Ye F."/>
            <person name="Su P."/>
            <person name="Kiefer A.F."/>
            <person name="Nichols A."/>
            <person name="Cepeda A.J."/>
            <person name="Yan W."/>
            <person name="Fan B."/>
            <person name="Jiang Y."/>
            <person name="Adhikari A."/>
            <person name="Zheng C.-J."/>
            <person name="Schuster L."/>
            <person name="Cowan T.M."/>
            <person name="Smanski M.J."/>
            <person name="Chevrette M.G."/>
            <person name="De Carvalho L.P.S."/>
            <person name="Shen B."/>
        </authorList>
    </citation>
    <scope>NUCLEOTIDE SEQUENCE [LARGE SCALE GENOMIC DNA]</scope>
    <source>
        <strain evidence="1 2">NPDC045705</strain>
    </source>
</reference>
<organism evidence="1 2">
    <name type="scientific">Streptomyces exfoliatus</name>
    <name type="common">Streptomyces hydrogenans</name>
    <dbReference type="NCBI Taxonomy" id="1905"/>
    <lineage>
        <taxon>Bacteria</taxon>
        <taxon>Bacillati</taxon>
        <taxon>Actinomycetota</taxon>
        <taxon>Actinomycetes</taxon>
        <taxon>Kitasatosporales</taxon>
        <taxon>Streptomycetaceae</taxon>
        <taxon>Streptomyces</taxon>
    </lineage>
</organism>
<keyword evidence="1" id="KW-0378">Hydrolase</keyword>